<dbReference type="Proteomes" id="UP000299102">
    <property type="component" value="Unassembled WGS sequence"/>
</dbReference>
<comment type="caution">
    <text evidence="1">The sequence shown here is derived from an EMBL/GenBank/DDBJ whole genome shotgun (WGS) entry which is preliminary data.</text>
</comment>
<organism evidence="1 2">
    <name type="scientific">Eumeta variegata</name>
    <name type="common">Bagworm moth</name>
    <name type="synonym">Eumeta japonica</name>
    <dbReference type="NCBI Taxonomy" id="151549"/>
    <lineage>
        <taxon>Eukaryota</taxon>
        <taxon>Metazoa</taxon>
        <taxon>Ecdysozoa</taxon>
        <taxon>Arthropoda</taxon>
        <taxon>Hexapoda</taxon>
        <taxon>Insecta</taxon>
        <taxon>Pterygota</taxon>
        <taxon>Neoptera</taxon>
        <taxon>Endopterygota</taxon>
        <taxon>Lepidoptera</taxon>
        <taxon>Glossata</taxon>
        <taxon>Ditrysia</taxon>
        <taxon>Tineoidea</taxon>
        <taxon>Psychidae</taxon>
        <taxon>Oiketicinae</taxon>
        <taxon>Eumeta</taxon>
    </lineage>
</organism>
<protein>
    <submittedName>
        <fullName evidence="1">Uncharacterized protein</fullName>
    </submittedName>
</protein>
<name>A0A4C2AHB0_EUMVA</name>
<evidence type="ECO:0000313" key="2">
    <source>
        <dbReference type="Proteomes" id="UP000299102"/>
    </source>
</evidence>
<accession>A0A4C2AHB0</accession>
<sequence>MRTPKASHQTQPSRRRYGRGYVRAKEVYERAAADAQTTELETVLHRPGQGAYGMVSTGSSGTGRNREDVLLINDSGQTCSPNESAVLLANTFFLMTVYRMVRTTRN</sequence>
<dbReference type="EMBL" id="BGZK01003143">
    <property type="protein sequence ID" value="GBP98439.1"/>
    <property type="molecule type" value="Genomic_DNA"/>
</dbReference>
<proteinExistence type="predicted"/>
<evidence type="ECO:0000313" key="1">
    <source>
        <dbReference type="EMBL" id="GBP98439.1"/>
    </source>
</evidence>
<dbReference type="AlphaFoldDB" id="A0A4C2AHB0"/>
<dbReference type="OrthoDB" id="411871at2759"/>
<reference evidence="1 2" key="1">
    <citation type="journal article" date="2019" name="Commun. Biol.">
        <title>The bagworm genome reveals a unique fibroin gene that provides high tensile strength.</title>
        <authorList>
            <person name="Kono N."/>
            <person name="Nakamura H."/>
            <person name="Ohtoshi R."/>
            <person name="Tomita M."/>
            <person name="Numata K."/>
            <person name="Arakawa K."/>
        </authorList>
    </citation>
    <scope>NUCLEOTIDE SEQUENCE [LARGE SCALE GENOMIC DNA]</scope>
</reference>
<gene>
    <name evidence="1" type="ORF">EVAR_9233_1</name>
</gene>
<keyword evidence="2" id="KW-1185">Reference proteome</keyword>